<dbReference type="InterPro" id="IPR009081">
    <property type="entry name" value="PP-bd_ACP"/>
</dbReference>
<dbReference type="RefSeq" id="WP_093294009.1">
    <property type="nucleotide sequence ID" value="NZ_BAAADY010000021.1"/>
</dbReference>
<feature type="domain" description="Carrier" evidence="1">
    <location>
        <begin position="4"/>
        <end position="66"/>
    </location>
</feature>
<evidence type="ECO:0000313" key="3">
    <source>
        <dbReference type="Proteomes" id="UP000531251"/>
    </source>
</evidence>
<keyword evidence="3" id="KW-1185">Reference proteome</keyword>
<dbReference type="Gene3D" id="1.10.1200.10">
    <property type="entry name" value="ACP-like"/>
    <property type="match status" value="1"/>
</dbReference>
<name>A0A7X5XWK6_9SPHN</name>
<organism evidence="2 3">
    <name type="scientific">Sphingomonas trueperi</name>
    <dbReference type="NCBI Taxonomy" id="53317"/>
    <lineage>
        <taxon>Bacteria</taxon>
        <taxon>Pseudomonadati</taxon>
        <taxon>Pseudomonadota</taxon>
        <taxon>Alphaproteobacteria</taxon>
        <taxon>Sphingomonadales</taxon>
        <taxon>Sphingomonadaceae</taxon>
        <taxon>Sphingomonas</taxon>
    </lineage>
</organism>
<proteinExistence type="predicted"/>
<sequence length="77" mass="8613">MAEDLHEIVARALMLDRSAITDDLKYNSIPEWDSVAHMALIAELEAAYDVMLDTDDIVAMSSVGTIREILKKYDVEA</sequence>
<accession>A0A7X5XWK6</accession>
<reference evidence="2 3" key="1">
    <citation type="submission" date="2020-03" db="EMBL/GenBank/DDBJ databases">
        <title>Genomic Encyclopedia of Type Strains, Phase IV (KMG-IV): sequencing the most valuable type-strain genomes for metagenomic binning, comparative biology and taxonomic classification.</title>
        <authorList>
            <person name="Goeker M."/>
        </authorList>
    </citation>
    <scope>NUCLEOTIDE SEQUENCE [LARGE SCALE GENOMIC DNA]</scope>
    <source>
        <strain evidence="2 3">DSM 7225</strain>
    </source>
</reference>
<protein>
    <submittedName>
        <fullName evidence="2">Acyl carrier protein</fullName>
    </submittedName>
</protein>
<dbReference type="AlphaFoldDB" id="A0A7X5XWK6"/>
<dbReference type="InterPro" id="IPR036736">
    <property type="entry name" value="ACP-like_sf"/>
</dbReference>
<dbReference type="SUPFAM" id="SSF47336">
    <property type="entry name" value="ACP-like"/>
    <property type="match status" value="1"/>
</dbReference>
<evidence type="ECO:0000259" key="1">
    <source>
        <dbReference type="Pfam" id="PF00550"/>
    </source>
</evidence>
<gene>
    <name evidence="2" type="ORF">GGR89_000999</name>
</gene>
<dbReference type="Proteomes" id="UP000531251">
    <property type="component" value="Unassembled WGS sequence"/>
</dbReference>
<dbReference type="Pfam" id="PF00550">
    <property type="entry name" value="PP-binding"/>
    <property type="match status" value="1"/>
</dbReference>
<comment type="caution">
    <text evidence="2">The sequence shown here is derived from an EMBL/GenBank/DDBJ whole genome shotgun (WGS) entry which is preliminary data.</text>
</comment>
<evidence type="ECO:0000313" key="2">
    <source>
        <dbReference type="EMBL" id="NJB96699.1"/>
    </source>
</evidence>
<dbReference type="EMBL" id="JAATJB010000002">
    <property type="protein sequence ID" value="NJB96699.1"/>
    <property type="molecule type" value="Genomic_DNA"/>
</dbReference>